<dbReference type="EMBL" id="UOFF01000311">
    <property type="protein sequence ID" value="VAW56968.1"/>
    <property type="molecule type" value="Genomic_DNA"/>
</dbReference>
<evidence type="ECO:0008006" key="2">
    <source>
        <dbReference type="Google" id="ProtNLM"/>
    </source>
</evidence>
<gene>
    <name evidence="1" type="ORF">MNBD_GAMMA07-2576</name>
</gene>
<protein>
    <recommendedName>
        <fullName evidence="2">DUF1415 domain-containing protein</fullName>
    </recommendedName>
</protein>
<proteinExistence type="predicted"/>
<accession>A0A3B0WLT9</accession>
<name>A0A3B0WLT9_9ZZZZ</name>
<evidence type="ECO:0000313" key="1">
    <source>
        <dbReference type="EMBL" id="VAW56968.1"/>
    </source>
</evidence>
<dbReference type="Pfam" id="PF07209">
    <property type="entry name" value="DUF1415"/>
    <property type="match status" value="1"/>
</dbReference>
<dbReference type="InterPro" id="IPR009858">
    <property type="entry name" value="DUF1415"/>
</dbReference>
<organism evidence="1">
    <name type="scientific">hydrothermal vent metagenome</name>
    <dbReference type="NCBI Taxonomy" id="652676"/>
    <lineage>
        <taxon>unclassified sequences</taxon>
        <taxon>metagenomes</taxon>
        <taxon>ecological metagenomes</taxon>
    </lineage>
</organism>
<reference evidence="1" key="1">
    <citation type="submission" date="2018-06" db="EMBL/GenBank/DDBJ databases">
        <authorList>
            <person name="Zhirakovskaya E."/>
        </authorList>
    </citation>
    <scope>NUCLEOTIDE SEQUENCE</scope>
</reference>
<dbReference type="AlphaFoldDB" id="A0A3B0WLT9"/>
<sequence length="195" mass="22428">MHSHQIIIQQTQYWLEHIIIGLNFCPFAKHEFQHQTIRYAVDNNTDLEATLMVLTKELEYLDHHPCTQQKSNDLNYTGTQTTLIIFTQAFSDFDAFLDLIELANHLIDDLGYSATYQLAHFHPQYCFDGVTADDASNYTNRSPYPILHLLREDGMQLAIERHPNTSQIPDANIALARKLGAVKIQKIIDKGMKIK</sequence>